<feature type="non-terminal residue" evidence="1">
    <location>
        <position position="1"/>
    </location>
</feature>
<dbReference type="Proteomes" id="UP001186974">
    <property type="component" value="Unassembled WGS sequence"/>
</dbReference>
<comment type="caution">
    <text evidence="1">The sequence shown here is derived from an EMBL/GenBank/DDBJ whole genome shotgun (WGS) entry which is preliminary data.</text>
</comment>
<sequence>PERHITRKPTPPSITTTRSPVPETNGYKPPTPPPTVSDSRSQTSETLQVRENGTANGATTPTSKMVPAISSLIHTNSDDTSSKNGDSTSRSGSKSPGSAQHGVSVRDIAVDKIGTSVDNSALRRLDRSFQKS</sequence>
<dbReference type="EMBL" id="JAWDJW010008742">
    <property type="protein sequence ID" value="KAK3060229.1"/>
    <property type="molecule type" value="Genomic_DNA"/>
</dbReference>
<accession>A0ACC3D1I8</accession>
<evidence type="ECO:0000313" key="1">
    <source>
        <dbReference type="EMBL" id="KAK3060229.1"/>
    </source>
</evidence>
<gene>
    <name evidence="1" type="ORF">LTS18_009016</name>
</gene>
<organism evidence="1 2">
    <name type="scientific">Coniosporium uncinatum</name>
    <dbReference type="NCBI Taxonomy" id="93489"/>
    <lineage>
        <taxon>Eukaryota</taxon>
        <taxon>Fungi</taxon>
        <taxon>Dikarya</taxon>
        <taxon>Ascomycota</taxon>
        <taxon>Pezizomycotina</taxon>
        <taxon>Dothideomycetes</taxon>
        <taxon>Dothideomycetes incertae sedis</taxon>
        <taxon>Coniosporium</taxon>
    </lineage>
</organism>
<protein>
    <submittedName>
        <fullName evidence="1">Uncharacterized protein</fullName>
    </submittedName>
</protein>
<proteinExistence type="predicted"/>
<name>A0ACC3D1I8_9PEZI</name>
<keyword evidence="2" id="KW-1185">Reference proteome</keyword>
<reference evidence="1" key="1">
    <citation type="submission" date="2024-09" db="EMBL/GenBank/DDBJ databases">
        <title>Black Yeasts Isolated from many extreme environments.</title>
        <authorList>
            <person name="Coleine C."/>
            <person name="Stajich J.E."/>
            <person name="Selbmann L."/>
        </authorList>
    </citation>
    <scope>NUCLEOTIDE SEQUENCE</scope>
    <source>
        <strain evidence="1">CCFEE 5737</strain>
    </source>
</reference>
<evidence type="ECO:0000313" key="2">
    <source>
        <dbReference type="Proteomes" id="UP001186974"/>
    </source>
</evidence>